<evidence type="ECO:0000313" key="11">
    <source>
        <dbReference type="EMBL" id="MDR7088018.1"/>
    </source>
</evidence>
<keyword evidence="6" id="KW-0735">Signal-anchor</keyword>
<evidence type="ECO:0000256" key="6">
    <source>
        <dbReference type="ARBA" id="ARBA00022968"/>
    </source>
</evidence>
<evidence type="ECO:0000256" key="2">
    <source>
        <dbReference type="ARBA" id="ARBA00004382"/>
    </source>
</evidence>
<keyword evidence="5 10" id="KW-0812">Transmembrane</keyword>
<evidence type="ECO:0000256" key="1">
    <source>
        <dbReference type="ARBA" id="ARBA00004007"/>
    </source>
</evidence>
<dbReference type="RefSeq" id="WP_310067109.1">
    <property type="nucleotide sequence ID" value="NZ_JAVDVX010000001.1"/>
</dbReference>
<dbReference type="EMBL" id="JAVDVX010000001">
    <property type="protein sequence ID" value="MDR7088018.1"/>
    <property type="molecule type" value="Genomic_DNA"/>
</dbReference>
<gene>
    <name evidence="11" type="ORF">J2X05_000021</name>
</gene>
<comment type="subcellular location">
    <subcellularLocation>
        <location evidence="2">Cell inner membrane</location>
        <topology evidence="2">Single-pass type II membrane protein</topology>
        <orientation evidence="2">Periplasmic side</orientation>
    </subcellularLocation>
</comment>
<organism evidence="11 12">
    <name type="scientific">Cellvibrio fibrivorans</name>
    <dbReference type="NCBI Taxonomy" id="126350"/>
    <lineage>
        <taxon>Bacteria</taxon>
        <taxon>Pseudomonadati</taxon>
        <taxon>Pseudomonadota</taxon>
        <taxon>Gammaproteobacteria</taxon>
        <taxon>Cellvibrionales</taxon>
        <taxon>Cellvibrionaceae</taxon>
        <taxon>Cellvibrio</taxon>
    </lineage>
</organism>
<keyword evidence="8" id="KW-0186">Copper</keyword>
<dbReference type="InterPro" id="IPR023471">
    <property type="entry name" value="CtaG/Cox11_dom_sf"/>
</dbReference>
<dbReference type="InterPro" id="IPR007533">
    <property type="entry name" value="Cyt_c_oxidase_assmbl_CtaG"/>
</dbReference>
<dbReference type="PIRSF" id="PIRSF005413">
    <property type="entry name" value="COX11"/>
    <property type="match status" value="1"/>
</dbReference>
<evidence type="ECO:0000256" key="4">
    <source>
        <dbReference type="ARBA" id="ARBA00015384"/>
    </source>
</evidence>
<dbReference type="Proteomes" id="UP001253595">
    <property type="component" value="Unassembled WGS sequence"/>
</dbReference>
<reference evidence="11 12" key="1">
    <citation type="submission" date="2023-07" db="EMBL/GenBank/DDBJ databases">
        <title>Sorghum-associated microbial communities from plants grown in Nebraska, USA.</title>
        <authorList>
            <person name="Schachtman D."/>
        </authorList>
    </citation>
    <scope>NUCLEOTIDE SEQUENCE [LARGE SCALE GENOMIC DNA]</scope>
    <source>
        <strain evidence="11 12">BE190</strain>
    </source>
</reference>
<sequence>MVSHRLLVRKLVLICIAMFGFGFALVPLYDVFCRYTGINGKTENTAAPASRRIDESRDISVEFLANRDAGIPWSFAPELTRISVHPGQVKIVNFLVENLSGAATIGRAVPSVSPGEAARYFKKIECFCFVEQPLDAHQAKAMPVQFYIDPDLPSHFTTITLSYRLYNNTPQTVGR</sequence>
<dbReference type="SUPFAM" id="SSF110111">
    <property type="entry name" value="Ctag/Cox11"/>
    <property type="match status" value="1"/>
</dbReference>
<keyword evidence="7 10" id="KW-1133">Transmembrane helix</keyword>
<dbReference type="NCBIfam" id="NF003465">
    <property type="entry name" value="PRK05089.1"/>
    <property type="match status" value="1"/>
</dbReference>
<name>A0ABU1USA2_9GAMM</name>
<dbReference type="PANTHER" id="PTHR21320:SF3">
    <property type="entry name" value="CYTOCHROME C OXIDASE ASSEMBLY PROTEIN COX11, MITOCHONDRIAL-RELATED"/>
    <property type="match status" value="1"/>
</dbReference>
<evidence type="ECO:0000256" key="3">
    <source>
        <dbReference type="ARBA" id="ARBA00009620"/>
    </source>
</evidence>
<accession>A0ABU1USA2</accession>
<evidence type="ECO:0000256" key="10">
    <source>
        <dbReference type="SAM" id="Phobius"/>
    </source>
</evidence>
<evidence type="ECO:0000256" key="8">
    <source>
        <dbReference type="ARBA" id="ARBA00023008"/>
    </source>
</evidence>
<comment type="caution">
    <text evidence="11">The sequence shown here is derived from an EMBL/GenBank/DDBJ whole genome shotgun (WGS) entry which is preliminary data.</text>
</comment>
<evidence type="ECO:0000256" key="5">
    <source>
        <dbReference type="ARBA" id="ARBA00022692"/>
    </source>
</evidence>
<dbReference type="Pfam" id="PF04442">
    <property type="entry name" value="CtaG_Cox11"/>
    <property type="match status" value="1"/>
</dbReference>
<comment type="function">
    <text evidence="1">Exerts its effect at some terminal stage of cytochrome c oxidase synthesis, probably by being involved in the insertion of the copper B into subunit I.</text>
</comment>
<keyword evidence="9 10" id="KW-0472">Membrane</keyword>
<evidence type="ECO:0000256" key="7">
    <source>
        <dbReference type="ARBA" id="ARBA00022989"/>
    </source>
</evidence>
<dbReference type="PANTHER" id="PTHR21320">
    <property type="entry name" value="CYTOCHROME C OXIDASE ASSEMBLY PROTEIN COX11-RELATED"/>
    <property type="match status" value="1"/>
</dbReference>
<evidence type="ECO:0000256" key="9">
    <source>
        <dbReference type="ARBA" id="ARBA00023136"/>
    </source>
</evidence>
<dbReference type="Gene3D" id="2.60.370.10">
    <property type="entry name" value="Ctag/Cox11"/>
    <property type="match status" value="1"/>
</dbReference>
<proteinExistence type="inferred from homology"/>
<evidence type="ECO:0000313" key="12">
    <source>
        <dbReference type="Proteomes" id="UP001253595"/>
    </source>
</evidence>
<protein>
    <recommendedName>
        <fullName evidence="4">Cytochrome c oxidase assembly protein CtaG</fullName>
    </recommendedName>
</protein>
<keyword evidence="12" id="KW-1185">Reference proteome</keyword>
<feature type="transmembrane region" description="Helical" evidence="10">
    <location>
        <begin position="12"/>
        <end position="29"/>
    </location>
</feature>
<comment type="similarity">
    <text evidence="3">Belongs to the COX11/CtaG family.</text>
</comment>